<reference evidence="1" key="1">
    <citation type="submission" date="2024-12" db="EMBL/GenBank/DDBJ databases">
        <authorList>
            <person name="Wu N."/>
        </authorList>
    </citation>
    <scope>NUCLEOTIDE SEQUENCE</scope>
    <source>
        <strain evidence="1">P15</strain>
    </source>
</reference>
<keyword evidence="1" id="KW-0808">Transferase</keyword>
<evidence type="ECO:0000313" key="2">
    <source>
        <dbReference type="Proteomes" id="UP001631969"/>
    </source>
</evidence>
<comment type="caution">
    <text evidence="1">The sequence shown here is derived from an EMBL/GenBank/DDBJ whole genome shotgun (WGS) entry which is preliminary data.</text>
</comment>
<dbReference type="EC" id="2.3.-.-" evidence="1"/>
<dbReference type="Proteomes" id="UP001631969">
    <property type="component" value="Unassembled WGS sequence"/>
</dbReference>
<dbReference type="EMBL" id="JBJURJ010000002">
    <property type="protein sequence ID" value="MFM9327545.1"/>
    <property type="molecule type" value="Genomic_DNA"/>
</dbReference>
<evidence type="ECO:0000313" key="1">
    <source>
        <dbReference type="EMBL" id="MFM9327545.1"/>
    </source>
</evidence>
<gene>
    <name evidence="1" type="ORF">ACI1P1_04440</name>
</gene>
<keyword evidence="2" id="KW-1185">Reference proteome</keyword>
<organism evidence="1 2">
    <name type="scientific">Paenibacillus mesotrionivorans</name>
    <dbReference type="NCBI Taxonomy" id="3160968"/>
    <lineage>
        <taxon>Bacteria</taxon>
        <taxon>Bacillati</taxon>
        <taxon>Bacillota</taxon>
        <taxon>Bacilli</taxon>
        <taxon>Bacillales</taxon>
        <taxon>Paenibacillaceae</taxon>
        <taxon>Paenibacillus</taxon>
    </lineage>
</organism>
<accession>A0ACC7NTQ6</accession>
<name>A0ACC7NTQ6_9BACL</name>
<sequence>MGAIRKLLFEEVPQSYSPKHLPEIVRLAGELHEQEAVVYRQGAAGPVLFETGRLLIRRFVPGDAMAVQELAVDRHHSEMRYRDHPWPTDEKGCREATEWFSGQDNMWAVCLKPDYRLIGMVVFNTVDERNMVDLGHVWHTRYWHAGLDTEALLLWCGMLSRCWLRMGCSPIIRWIVRRRFHRFWSWG</sequence>
<proteinExistence type="predicted"/>
<protein>
    <submittedName>
        <fullName evidence="1">GNAT family N-acetyltransferase</fullName>
        <ecNumber evidence="1">2.3.-.-</ecNumber>
    </submittedName>
</protein>
<keyword evidence="1" id="KW-0012">Acyltransferase</keyword>